<keyword evidence="5" id="KW-0804">Transcription</keyword>
<protein>
    <submittedName>
        <fullName evidence="8">RNA polymerase sigma24 factor</fullName>
    </submittedName>
</protein>
<dbReference type="GO" id="GO:0016987">
    <property type="term" value="F:sigma factor activity"/>
    <property type="evidence" value="ECO:0007669"/>
    <property type="project" value="UniProtKB-KW"/>
</dbReference>
<comment type="subunit">
    <text evidence="2">Interacts transiently with the RNA polymerase catalytic core formed by RpoA, RpoB, RpoC and RpoZ (2 alpha, 1 beta, 1 beta' and 1 omega subunit) to form the RNA polymerase holoenzyme that can initiate transcription.</text>
</comment>
<evidence type="ECO:0000259" key="7">
    <source>
        <dbReference type="Pfam" id="PF08281"/>
    </source>
</evidence>
<proteinExistence type="inferred from homology"/>
<feature type="domain" description="RNA polymerase sigma-70 region 2" evidence="6">
    <location>
        <begin position="5"/>
        <end position="69"/>
    </location>
</feature>
<evidence type="ECO:0000313" key="8">
    <source>
        <dbReference type="EMBL" id="GLZ79292.1"/>
    </source>
</evidence>
<accession>A0A9W6SP33</accession>
<dbReference type="SUPFAM" id="SSF54427">
    <property type="entry name" value="NTF2-like"/>
    <property type="match status" value="1"/>
</dbReference>
<dbReference type="RefSeq" id="WP_285664413.1">
    <property type="nucleotide sequence ID" value="NZ_BSTX01000002.1"/>
</dbReference>
<organism evidence="8 9">
    <name type="scientific">Actinorhabdospora filicis</name>
    <dbReference type="NCBI Taxonomy" id="1785913"/>
    <lineage>
        <taxon>Bacteria</taxon>
        <taxon>Bacillati</taxon>
        <taxon>Actinomycetota</taxon>
        <taxon>Actinomycetes</taxon>
        <taxon>Micromonosporales</taxon>
        <taxon>Micromonosporaceae</taxon>
        <taxon>Actinorhabdospora</taxon>
    </lineage>
</organism>
<evidence type="ECO:0000256" key="4">
    <source>
        <dbReference type="ARBA" id="ARBA00023082"/>
    </source>
</evidence>
<dbReference type="GO" id="GO:0003677">
    <property type="term" value="F:DNA binding"/>
    <property type="evidence" value="ECO:0007669"/>
    <property type="project" value="InterPro"/>
</dbReference>
<dbReference type="SUPFAM" id="SSF88946">
    <property type="entry name" value="Sigma2 domain of RNA polymerase sigma factors"/>
    <property type="match status" value="1"/>
</dbReference>
<dbReference type="InterPro" id="IPR052704">
    <property type="entry name" value="ECF_Sigma-70_Domain"/>
</dbReference>
<keyword evidence="3" id="KW-0805">Transcription regulation</keyword>
<dbReference type="Gene3D" id="1.10.1740.10">
    <property type="match status" value="1"/>
</dbReference>
<dbReference type="Gene3D" id="3.10.450.50">
    <property type="match status" value="1"/>
</dbReference>
<keyword evidence="9" id="KW-1185">Reference proteome</keyword>
<dbReference type="InterPro" id="IPR032710">
    <property type="entry name" value="NTF2-like_dom_sf"/>
</dbReference>
<gene>
    <name evidence="8" type="ORF">Afil01_40990</name>
</gene>
<dbReference type="AlphaFoldDB" id="A0A9W6SP33"/>
<evidence type="ECO:0000256" key="5">
    <source>
        <dbReference type="ARBA" id="ARBA00023163"/>
    </source>
</evidence>
<comment type="similarity">
    <text evidence="1">Belongs to the sigma-70 factor family. ECF subfamily.</text>
</comment>
<reference evidence="8" key="1">
    <citation type="submission" date="2023-03" db="EMBL/GenBank/DDBJ databases">
        <title>Actinorhabdospora filicis NBRC 111898.</title>
        <authorList>
            <person name="Ichikawa N."/>
            <person name="Sato H."/>
            <person name="Tonouchi N."/>
        </authorList>
    </citation>
    <scope>NUCLEOTIDE SEQUENCE</scope>
    <source>
        <strain evidence="8">NBRC 111898</strain>
    </source>
</reference>
<dbReference type="InterPro" id="IPR013324">
    <property type="entry name" value="RNA_pol_sigma_r3/r4-like"/>
</dbReference>
<evidence type="ECO:0000256" key="2">
    <source>
        <dbReference type="ARBA" id="ARBA00011344"/>
    </source>
</evidence>
<evidence type="ECO:0000256" key="3">
    <source>
        <dbReference type="ARBA" id="ARBA00023015"/>
    </source>
</evidence>
<dbReference type="PANTHER" id="PTHR30173">
    <property type="entry name" value="SIGMA 19 FACTOR"/>
    <property type="match status" value="1"/>
</dbReference>
<evidence type="ECO:0000259" key="6">
    <source>
        <dbReference type="Pfam" id="PF04542"/>
    </source>
</evidence>
<dbReference type="NCBIfam" id="TIGR02937">
    <property type="entry name" value="sigma70-ECF"/>
    <property type="match status" value="1"/>
</dbReference>
<dbReference type="InterPro" id="IPR036388">
    <property type="entry name" value="WH-like_DNA-bd_sf"/>
</dbReference>
<dbReference type="InterPro" id="IPR013249">
    <property type="entry name" value="RNA_pol_sigma70_r4_t2"/>
</dbReference>
<dbReference type="CDD" id="cd06171">
    <property type="entry name" value="Sigma70_r4"/>
    <property type="match status" value="1"/>
</dbReference>
<dbReference type="Pfam" id="PF08281">
    <property type="entry name" value="Sigma70_r4_2"/>
    <property type="match status" value="1"/>
</dbReference>
<dbReference type="PANTHER" id="PTHR30173:SF36">
    <property type="entry name" value="ECF RNA POLYMERASE SIGMA FACTOR SIGJ"/>
    <property type="match status" value="1"/>
</dbReference>
<sequence>MIDVFEEHRPVLRAVAYRMLGSHTDAEDIVQDAWPKWEKAAAAEEITSPRAFLVTIVTRLSLDRLRSAASRHEDYTGSWLPEPSTEDDGVPFADGDPGRLAALRDSVSLGMLVLLESLSPLERAAYVLREAFGFSHAEIGEALDRTEATVRQLVRRARAHVTEHRPRFSADTARRREATERFMVASLNGDLAALLEVLAPDVTVVTDTGGRVKGNLRPITGGDKVARVFHKTAPDIPAGTVVVYTEINGEPGALAVLDGEPYATFVCDVDGDGRIVRILATANPGKLGGVRAP</sequence>
<dbReference type="NCBIfam" id="NF007214">
    <property type="entry name" value="PRK09636.1"/>
    <property type="match status" value="1"/>
</dbReference>
<keyword evidence="4" id="KW-0731">Sigma factor</keyword>
<evidence type="ECO:0000256" key="1">
    <source>
        <dbReference type="ARBA" id="ARBA00010641"/>
    </source>
</evidence>
<dbReference type="SUPFAM" id="SSF88659">
    <property type="entry name" value="Sigma3 and sigma4 domains of RNA polymerase sigma factors"/>
    <property type="match status" value="1"/>
</dbReference>
<evidence type="ECO:0000313" key="9">
    <source>
        <dbReference type="Proteomes" id="UP001165079"/>
    </source>
</evidence>
<dbReference type="Proteomes" id="UP001165079">
    <property type="component" value="Unassembled WGS sequence"/>
</dbReference>
<dbReference type="EMBL" id="BSTX01000002">
    <property type="protein sequence ID" value="GLZ79292.1"/>
    <property type="molecule type" value="Genomic_DNA"/>
</dbReference>
<dbReference type="InterPro" id="IPR014284">
    <property type="entry name" value="RNA_pol_sigma-70_dom"/>
</dbReference>
<name>A0A9W6SP33_9ACTN</name>
<dbReference type="Gene3D" id="1.10.10.10">
    <property type="entry name" value="Winged helix-like DNA-binding domain superfamily/Winged helix DNA-binding domain"/>
    <property type="match status" value="1"/>
</dbReference>
<dbReference type="InterPro" id="IPR013325">
    <property type="entry name" value="RNA_pol_sigma_r2"/>
</dbReference>
<dbReference type="InterPro" id="IPR007627">
    <property type="entry name" value="RNA_pol_sigma70_r2"/>
</dbReference>
<feature type="domain" description="RNA polymerase sigma factor 70 region 4 type 2" evidence="7">
    <location>
        <begin position="113"/>
        <end position="160"/>
    </location>
</feature>
<dbReference type="GO" id="GO:0006352">
    <property type="term" value="P:DNA-templated transcription initiation"/>
    <property type="evidence" value="ECO:0007669"/>
    <property type="project" value="InterPro"/>
</dbReference>
<dbReference type="Pfam" id="PF04542">
    <property type="entry name" value="Sigma70_r2"/>
    <property type="match status" value="1"/>
</dbReference>
<comment type="caution">
    <text evidence="8">The sequence shown here is derived from an EMBL/GenBank/DDBJ whole genome shotgun (WGS) entry which is preliminary data.</text>
</comment>